<proteinExistence type="predicted"/>
<evidence type="ECO:0000256" key="2">
    <source>
        <dbReference type="SAM" id="SignalP"/>
    </source>
</evidence>
<name>A0ABR1B7B9_POLSC</name>
<comment type="caution">
    <text evidence="3">The sequence shown here is derived from an EMBL/GenBank/DDBJ whole genome shotgun (WGS) entry which is preliminary data.</text>
</comment>
<keyword evidence="2" id="KW-0732">Signal</keyword>
<keyword evidence="4" id="KW-1185">Reference proteome</keyword>
<evidence type="ECO:0008006" key="5">
    <source>
        <dbReference type="Google" id="ProtNLM"/>
    </source>
</evidence>
<gene>
    <name evidence="3" type="ORF">RUM44_007848</name>
</gene>
<evidence type="ECO:0000313" key="4">
    <source>
        <dbReference type="Proteomes" id="UP001359485"/>
    </source>
</evidence>
<reference evidence="3 4" key="1">
    <citation type="submission" date="2023-09" db="EMBL/GenBank/DDBJ databases">
        <title>Genomes of two closely related lineages of the louse Polyplax serrata with different host specificities.</title>
        <authorList>
            <person name="Martinu J."/>
            <person name="Tarabai H."/>
            <person name="Stefka J."/>
            <person name="Hypsa V."/>
        </authorList>
    </citation>
    <scope>NUCLEOTIDE SEQUENCE [LARGE SCALE GENOMIC DNA]</scope>
    <source>
        <strain evidence="3">98ZLc_SE</strain>
    </source>
</reference>
<protein>
    <recommendedName>
        <fullName evidence="5">Secreted protein</fullName>
    </recommendedName>
</protein>
<organism evidence="3 4">
    <name type="scientific">Polyplax serrata</name>
    <name type="common">Common mouse louse</name>
    <dbReference type="NCBI Taxonomy" id="468196"/>
    <lineage>
        <taxon>Eukaryota</taxon>
        <taxon>Metazoa</taxon>
        <taxon>Ecdysozoa</taxon>
        <taxon>Arthropoda</taxon>
        <taxon>Hexapoda</taxon>
        <taxon>Insecta</taxon>
        <taxon>Pterygota</taxon>
        <taxon>Neoptera</taxon>
        <taxon>Paraneoptera</taxon>
        <taxon>Psocodea</taxon>
        <taxon>Troctomorpha</taxon>
        <taxon>Phthiraptera</taxon>
        <taxon>Anoplura</taxon>
        <taxon>Polyplacidae</taxon>
        <taxon>Polyplax</taxon>
    </lineage>
</organism>
<sequence length="84" mass="9147">MITGMLCLSLAAAAAAGRRMRRLLEMLLFLLGAEAQDFSQKAPEERFVEGAKRFFVVATTSPTAGRKSSGKRDGCKKIPQAVMR</sequence>
<dbReference type="Proteomes" id="UP001359485">
    <property type="component" value="Unassembled WGS sequence"/>
</dbReference>
<accession>A0ABR1B7B9</accession>
<evidence type="ECO:0000313" key="3">
    <source>
        <dbReference type="EMBL" id="KAK6637431.1"/>
    </source>
</evidence>
<dbReference type="EMBL" id="JAWJWF010000002">
    <property type="protein sequence ID" value="KAK6637431.1"/>
    <property type="molecule type" value="Genomic_DNA"/>
</dbReference>
<feature type="chain" id="PRO_5045830041" description="Secreted protein" evidence="2">
    <location>
        <begin position="36"/>
        <end position="84"/>
    </location>
</feature>
<evidence type="ECO:0000256" key="1">
    <source>
        <dbReference type="SAM" id="MobiDB-lite"/>
    </source>
</evidence>
<feature type="signal peptide" evidence="2">
    <location>
        <begin position="1"/>
        <end position="35"/>
    </location>
</feature>
<feature type="region of interest" description="Disordered" evidence="1">
    <location>
        <begin position="62"/>
        <end position="84"/>
    </location>
</feature>